<dbReference type="Gene3D" id="2.60.40.10">
    <property type="entry name" value="Immunoglobulins"/>
    <property type="match status" value="1"/>
</dbReference>
<keyword evidence="7" id="KW-1015">Disulfide bond</keyword>
<dbReference type="AlphaFoldDB" id="A0ABD0MXV1"/>
<evidence type="ECO:0000259" key="9">
    <source>
        <dbReference type="PROSITE" id="PS50835"/>
    </source>
</evidence>
<protein>
    <recommendedName>
        <fullName evidence="9">Ig-like domain-containing protein</fullName>
    </recommendedName>
</protein>
<evidence type="ECO:0000256" key="4">
    <source>
        <dbReference type="ARBA" id="ARBA00022737"/>
    </source>
</evidence>
<keyword evidence="2" id="KW-1003">Cell membrane</keyword>
<keyword evidence="3" id="KW-0732">Signal</keyword>
<feature type="domain" description="Ig-like" evidence="9">
    <location>
        <begin position="1"/>
        <end position="97"/>
    </location>
</feature>
<dbReference type="PROSITE" id="PS50835">
    <property type="entry name" value="IG_LIKE"/>
    <property type="match status" value="1"/>
</dbReference>
<organism evidence="10 11">
    <name type="scientific">Cirrhinus mrigala</name>
    <name type="common">Mrigala</name>
    <dbReference type="NCBI Taxonomy" id="683832"/>
    <lineage>
        <taxon>Eukaryota</taxon>
        <taxon>Metazoa</taxon>
        <taxon>Chordata</taxon>
        <taxon>Craniata</taxon>
        <taxon>Vertebrata</taxon>
        <taxon>Euteleostomi</taxon>
        <taxon>Actinopterygii</taxon>
        <taxon>Neopterygii</taxon>
        <taxon>Teleostei</taxon>
        <taxon>Ostariophysi</taxon>
        <taxon>Cypriniformes</taxon>
        <taxon>Cyprinidae</taxon>
        <taxon>Labeoninae</taxon>
        <taxon>Labeonini</taxon>
        <taxon>Cirrhinus</taxon>
    </lineage>
</organism>
<gene>
    <name evidence="10" type="ORF">M9458_050326</name>
</gene>
<dbReference type="Proteomes" id="UP001529510">
    <property type="component" value="Unassembled WGS sequence"/>
</dbReference>
<evidence type="ECO:0000256" key="1">
    <source>
        <dbReference type="ARBA" id="ARBA00004236"/>
    </source>
</evidence>
<dbReference type="InterPro" id="IPR007110">
    <property type="entry name" value="Ig-like_dom"/>
</dbReference>
<dbReference type="GO" id="GO:0005886">
    <property type="term" value="C:plasma membrane"/>
    <property type="evidence" value="ECO:0007669"/>
    <property type="project" value="UniProtKB-SubCell"/>
</dbReference>
<evidence type="ECO:0000313" key="11">
    <source>
        <dbReference type="Proteomes" id="UP001529510"/>
    </source>
</evidence>
<name>A0ABD0MXV1_CIRMR</name>
<keyword evidence="4" id="KW-0677">Repeat</keyword>
<evidence type="ECO:0000256" key="2">
    <source>
        <dbReference type="ARBA" id="ARBA00022475"/>
    </source>
</evidence>
<reference evidence="10 11" key="1">
    <citation type="submission" date="2024-05" db="EMBL/GenBank/DDBJ databases">
        <title>Genome sequencing and assembly of Indian major carp, Cirrhinus mrigala (Hamilton, 1822).</title>
        <authorList>
            <person name="Mohindra V."/>
            <person name="Chowdhury L.M."/>
            <person name="Lal K."/>
            <person name="Jena J.K."/>
        </authorList>
    </citation>
    <scope>NUCLEOTIDE SEQUENCE [LARGE SCALE GENOMIC DNA]</scope>
    <source>
        <strain evidence="10">CM1030</strain>
        <tissue evidence="10">Blood</tissue>
    </source>
</reference>
<dbReference type="EMBL" id="JAMKFB020000031">
    <property type="protein sequence ID" value="KAL0154360.1"/>
    <property type="molecule type" value="Genomic_DNA"/>
</dbReference>
<sequence>LDMFSTDEREAVYVKEGQGAVLLCAPPPHFPGYRGARLLTDLSFRWMLNEFPEFIPLDKRRFVSQATGNLYISTVRASDSGNYSCFVSSPSIAKSVFSKFIPLVPIAE</sequence>
<evidence type="ECO:0000256" key="3">
    <source>
        <dbReference type="ARBA" id="ARBA00022729"/>
    </source>
</evidence>
<dbReference type="PANTHER" id="PTHR44170:SF10">
    <property type="entry name" value="CONTACTIN-1"/>
    <property type="match status" value="1"/>
</dbReference>
<dbReference type="PANTHER" id="PTHR44170">
    <property type="entry name" value="PROTEIN SIDEKICK"/>
    <property type="match status" value="1"/>
</dbReference>
<evidence type="ECO:0000256" key="6">
    <source>
        <dbReference type="ARBA" id="ARBA00023136"/>
    </source>
</evidence>
<keyword evidence="6" id="KW-0472">Membrane</keyword>
<keyword evidence="5" id="KW-0130">Cell adhesion</keyword>
<comment type="caution">
    <text evidence="10">The sequence shown here is derived from an EMBL/GenBank/DDBJ whole genome shotgun (WGS) entry which is preliminary data.</text>
</comment>
<dbReference type="SUPFAM" id="SSF48726">
    <property type="entry name" value="Immunoglobulin"/>
    <property type="match status" value="1"/>
</dbReference>
<accession>A0ABD0MXV1</accession>
<keyword evidence="11" id="KW-1185">Reference proteome</keyword>
<dbReference type="FunFam" id="2.60.40.10:FF:000044">
    <property type="entry name" value="Contactin 1"/>
    <property type="match status" value="1"/>
</dbReference>
<evidence type="ECO:0000256" key="5">
    <source>
        <dbReference type="ARBA" id="ARBA00022889"/>
    </source>
</evidence>
<evidence type="ECO:0000256" key="7">
    <source>
        <dbReference type="ARBA" id="ARBA00023157"/>
    </source>
</evidence>
<dbReference type="GO" id="GO:0007155">
    <property type="term" value="P:cell adhesion"/>
    <property type="evidence" value="ECO:0007669"/>
    <property type="project" value="UniProtKB-KW"/>
</dbReference>
<evidence type="ECO:0000313" key="10">
    <source>
        <dbReference type="EMBL" id="KAL0154360.1"/>
    </source>
</evidence>
<proteinExistence type="predicted"/>
<evidence type="ECO:0000256" key="8">
    <source>
        <dbReference type="ARBA" id="ARBA00023180"/>
    </source>
</evidence>
<keyword evidence="8" id="KW-0325">Glycoprotein</keyword>
<dbReference type="InterPro" id="IPR003599">
    <property type="entry name" value="Ig_sub"/>
</dbReference>
<dbReference type="InterPro" id="IPR013783">
    <property type="entry name" value="Ig-like_fold"/>
</dbReference>
<dbReference type="SMART" id="SM00409">
    <property type="entry name" value="IG"/>
    <property type="match status" value="1"/>
</dbReference>
<feature type="non-terminal residue" evidence="10">
    <location>
        <position position="1"/>
    </location>
</feature>
<comment type="subcellular location">
    <subcellularLocation>
        <location evidence="1">Cell membrane</location>
    </subcellularLocation>
</comment>
<dbReference type="InterPro" id="IPR036179">
    <property type="entry name" value="Ig-like_dom_sf"/>
</dbReference>
<feature type="non-terminal residue" evidence="10">
    <location>
        <position position="108"/>
    </location>
</feature>